<reference evidence="11" key="2">
    <citation type="journal article" date="2023" name="BMC Genomics">
        <title>Pest status, molecular evolution, and epigenetic factors derived from the genome assembly of Frankliniella fusca, a thysanopteran phytovirus vector.</title>
        <authorList>
            <person name="Catto M.A."/>
            <person name="Labadie P.E."/>
            <person name="Jacobson A.L."/>
            <person name="Kennedy G.G."/>
            <person name="Srinivasan R."/>
            <person name="Hunt B.G."/>
        </authorList>
    </citation>
    <scope>NUCLEOTIDE SEQUENCE</scope>
    <source>
        <strain evidence="11">PL_HMW_Pooled</strain>
    </source>
</reference>
<dbReference type="AlphaFoldDB" id="A0AAE1HWA7"/>
<evidence type="ECO:0000313" key="11">
    <source>
        <dbReference type="EMBL" id="KAK3928588.1"/>
    </source>
</evidence>
<keyword evidence="3" id="KW-0813">Transport</keyword>
<keyword evidence="6" id="KW-0406">Ion transport</keyword>
<accession>A0AAE1HWA7</accession>
<dbReference type="GO" id="GO:0045259">
    <property type="term" value="C:proton-transporting ATP synthase complex"/>
    <property type="evidence" value="ECO:0007669"/>
    <property type="project" value="UniProtKB-KW"/>
</dbReference>
<name>A0AAE1HWA7_9NEOP</name>
<keyword evidence="12" id="KW-1185">Reference proteome</keyword>
<keyword evidence="5" id="KW-0375">Hydrogen ion transport</keyword>
<dbReference type="EMBL" id="JAHWGI010001337">
    <property type="protein sequence ID" value="KAK3928588.1"/>
    <property type="molecule type" value="Genomic_DNA"/>
</dbReference>
<feature type="transmembrane region" description="Helical" evidence="10">
    <location>
        <begin position="210"/>
        <end position="231"/>
    </location>
</feature>
<dbReference type="GO" id="GO:0042776">
    <property type="term" value="P:proton motive force-driven mitochondrial ATP synthesis"/>
    <property type="evidence" value="ECO:0007669"/>
    <property type="project" value="TreeGrafter"/>
</dbReference>
<evidence type="ECO:0000256" key="10">
    <source>
        <dbReference type="SAM" id="Phobius"/>
    </source>
</evidence>
<dbReference type="Pfam" id="PF10206">
    <property type="entry name" value="WRW"/>
    <property type="match status" value="1"/>
</dbReference>
<comment type="similarity">
    <text evidence="2">Belongs to the ATPase F chain family.</text>
</comment>
<evidence type="ECO:0000256" key="9">
    <source>
        <dbReference type="ARBA" id="ARBA00023310"/>
    </source>
</evidence>
<evidence type="ECO:0000256" key="5">
    <source>
        <dbReference type="ARBA" id="ARBA00022781"/>
    </source>
</evidence>
<evidence type="ECO:0000256" key="6">
    <source>
        <dbReference type="ARBA" id="ARBA00023065"/>
    </source>
</evidence>
<proteinExistence type="inferred from homology"/>
<evidence type="ECO:0000256" key="7">
    <source>
        <dbReference type="ARBA" id="ARBA00023128"/>
    </source>
</evidence>
<dbReference type="GO" id="GO:0031966">
    <property type="term" value="C:mitochondrial membrane"/>
    <property type="evidence" value="ECO:0007669"/>
    <property type="project" value="UniProtKB-SubCell"/>
</dbReference>
<evidence type="ECO:0000256" key="4">
    <source>
        <dbReference type="ARBA" id="ARBA00022547"/>
    </source>
</evidence>
<comment type="subcellular location">
    <subcellularLocation>
        <location evidence="1">Mitochondrion membrane</location>
    </subcellularLocation>
</comment>
<gene>
    <name evidence="11" type="ORF">KUF71_016835</name>
</gene>
<dbReference type="PANTHER" id="PTHR13080">
    <property type="entry name" value="ATP SYNTHASE F CHAIN, MITOCHONDRIAL-RELATED"/>
    <property type="match status" value="1"/>
</dbReference>
<evidence type="ECO:0000313" key="12">
    <source>
        <dbReference type="Proteomes" id="UP001219518"/>
    </source>
</evidence>
<keyword evidence="7" id="KW-0496">Mitochondrion</keyword>
<dbReference type="GO" id="GO:0046933">
    <property type="term" value="F:proton-transporting ATP synthase activity, rotational mechanism"/>
    <property type="evidence" value="ECO:0007669"/>
    <property type="project" value="TreeGrafter"/>
</dbReference>
<keyword evidence="10" id="KW-1133">Transmembrane helix</keyword>
<dbReference type="InterPro" id="IPR019344">
    <property type="entry name" value="F1F0-ATPsyn_F_prd"/>
</dbReference>
<keyword evidence="4" id="KW-0138">CF(0)</keyword>
<evidence type="ECO:0000256" key="8">
    <source>
        <dbReference type="ARBA" id="ARBA00023136"/>
    </source>
</evidence>
<sequence>MALMSSTHLAPAALHHAEQVHEAPARVVGLRLLQSLLVVLMAVLVHRRRAGVGVAHVGPEPGRALVVLEEQKVGVREGQRVYAECSPDEASTGLQQACGPRPAAAQSAGRRPHCRTWRVFKSTRRSLEKVIMVWEPPFSRIGDYPPEYNQKVHGPYDPARYYGKPDTPLGQVKLGELNEWILRRNFHPRAIVQCSSRAIWRWRQKYQLPIRGNACWVYQAMAGISVVMYILNYKRFWDHANYKYH</sequence>
<reference evidence="11" key="1">
    <citation type="submission" date="2021-07" db="EMBL/GenBank/DDBJ databases">
        <authorList>
            <person name="Catto M.A."/>
            <person name="Jacobson A."/>
            <person name="Kennedy G."/>
            <person name="Labadie P."/>
            <person name="Hunt B.G."/>
            <person name="Srinivasan R."/>
        </authorList>
    </citation>
    <scope>NUCLEOTIDE SEQUENCE</scope>
    <source>
        <strain evidence="11">PL_HMW_Pooled</strain>
        <tissue evidence="11">Head</tissue>
    </source>
</reference>
<keyword evidence="8 10" id="KW-0472">Membrane</keyword>
<evidence type="ECO:0000256" key="2">
    <source>
        <dbReference type="ARBA" id="ARBA00005895"/>
    </source>
</evidence>
<keyword evidence="10" id="KW-0812">Transmembrane</keyword>
<organism evidence="11 12">
    <name type="scientific">Frankliniella fusca</name>
    <dbReference type="NCBI Taxonomy" id="407009"/>
    <lineage>
        <taxon>Eukaryota</taxon>
        <taxon>Metazoa</taxon>
        <taxon>Ecdysozoa</taxon>
        <taxon>Arthropoda</taxon>
        <taxon>Hexapoda</taxon>
        <taxon>Insecta</taxon>
        <taxon>Pterygota</taxon>
        <taxon>Neoptera</taxon>
        <taxon>Paraneoptera</taxon>
        <taxon>Thysanoptera</taxon>
        <taxon>Terebrantia</taxon>
        <taxon>Thripoidea</taxon>
        <taxon>Thripidae</taxon>
        <taxon>Frankliniella</taxon>
    </lineage>
</organism>
<evidence type="ECO:0000256" key="1">
    <source>
        <dbReference type="ARBA" id="ARBA00004325"/>
    </source>
</evidence>
<comment type="caution">
    <text evidence="11">The sequence shown here is derived from an EMBL/GenBank/DDBJ whole genome shotgun (WGS) entry which is preliminary data.</text>
</comment>
<keyword evidence="9" id="KW-0066">ATP synthesis</keyword>
<dbReference type="Proteomes" id="UP001219518">
    <property type="component" value="Unassembled WGS sequence"/>
</dbReference>
<evidence type="ECO:0000256" key="3">
    <source>
        <dbReference type="ARBA" id="ARBA00022448"/>
    </source>
</evidence>
<dbReference type="PANTHER" id="PTHR13080:SF20">
    <property type="entry name" value="ATP SYNTHASE SUBUNIT F, MITOCHONDRIAL-RELATED"/>
    <property type="match status" value="1"/>
</dbReference>
<protein>
    <submittedName>
        <fullName evidence="11">ATP synthase subunit f, mitochondrial</fullName>
    </submittedName>
</protein>